<proteinExistence type="predicted"/>
<name>A0AAJ8MA87_9TREE</name>
<feature type="region of interest" description="Disordered" evidence="1">
    <location>
        <begin position="24"/>
        <end position="59"/>
    </location>
</feature>
<evidence type="ECO:0000313" key="2">
    <source>
        <dbReference type="EMBL" id="WVW83369.1"/>
    </source>
</evidence>
<dbReference type="AlphaFoldDB" id="A0AAJ8MA87"/>
<reference evidence="2" key="1">
    <citation type="submission" date="2013-07" db="EMBL/GenBank/DDBJ databases">
        <authorList>
            <consortium name="The Broad Institute Genome Sequencing Platform"/>
            <person name="Cuomo C."/>
            <person name="Litvintseva A."/>
            <person name="Chen Y."/>
            <person name="Heitman J."/>
            <person name="Sun S."/>
            <person name="Springer D."/>
            <person name="Dromer F."/>
            <person name="Young S.K."/>
            <person name="Zeng Q."/>
            <person name="Gargeya S."/>
            <person name="Fitzgerald M."/>
            <person name="Abouelleil A."/>
            <person name="Alvarado L."/>
            <person name="Berlin A.M."/>
            <person name="Chapman S.B."/>
            <person name="Dewar J."/>
            <person name="Goldberg J."/>
            <person name="Griggs A."/>
            <person name="Gujja S."/>
            <person name="Hansen M."/>
            <person name="Howarth C."/>
            <person name="Imamovic A."/>
            <person name="Larimer J."/>
            <person name="McCowan C."/>
            <person name="Murphy C."/>
            <person name="Pearson M."/>
            <person name="Priest M."/>
            <person name="Roberts A."/>
            <person name="Saif S."/>
            <person name="Shea T."/>
            <person name="Sykes S."/>
            <person name="Wortman J."/>
            <person name="Nusbaum C."/>
            <person name="Birren B."/>
        </authorList>
    </citation>
    <scope>NUCLEOTIDE SEQUENCE</scope>
    <source>
        <strain evidence="2">CBS 10118</strain>
    </source>
</reference>
<dbReference type="RefSeq" id="XP_065726154.1">
    <property type="nucleotide sequence ID" value="XM_065870082.1"/>
</dbReference>
<sequence length="87" mass="9585">MNPTTIDDDEEQDIASFLDHVCSQSTLSPKKSQNSKPTKSKYPSSSSSPSSSQPLTPRVSLTLNLKRRSISRDAQSQEILIIIYCLG</sequence>
<dbReference type="KEGG" id="kbi:90824414"/>
<gene>
    <name evidence="2" type="ORF">I302_105388</name>
</gene>
<feature type="compositionally biased region" description="Low complexity" evidence="1">
    <location>
        <begin position="35"/>
        <end position="52"/>
    </location>
</feature>
<evidence type="ECO:0000313" key="3">
    <source>
        <dbReference type="Proteomes" id="UP000092730"/>
    </source>
</evidence>
<protein>
    <submittedName>
        <fullName evidence="2">Uncharacterized protein</fullName>
    </submittedName>
</protein>
<feature type="compositionally biased region" description="Polar residues" evidence="1">
    <location>
        <begin position="24"/>
        <end position="34"/>
    </location>
</feature>
<evidence type="ECO:0000256" key="1">
    <source>
        <dbReference type="SAM" id="MobiDB-lite"/>
    </source>
</evidence>
<dbReference type="EMBL" id="CP144543">
    <property type="protein sequence ID" value="WVW83369.1"/>
    <property type="molecule type" value="Genomic_DNA"/>
</dbReference>
<keyword evidence="3" id="KW-1185">Reference proteome</keyword>
<organism evidence="2 3">
    <name type="scientific">Kwoniella bestiolae CBS 10118</name>
    <dbReference type="NCBI Taxonomy" id="1296100"/>
    <lineage>
        <taxon>Eukaryota</taxon>
        <taxon>Fungi</taxon>
        <taxon>Dikarya</taxon>
        <taxon>Basidiomycota</taxon>
        <taxon>Agaricomycotina</taxon>
        <taxon>Tremellomycetes</taxon>
        <taxon>Tremellales</taxon>
        <taxon>Cryptococcaceae</taxon>
        <taxon>Kwoniella</taxon>
    </lineage>
</organism>
<dbReference type="GeneID" id="90824414"/>
<dbReference type="Proteomes" id="UP000092730">
    <property type="component" value="Chromosome 3"/>
</dbReference>
<accession>A0AAJ8MA87</accession>
<reference evidence="2" key="2">
    <citation type="submission" date="2024-02" db="EMBL/GenBank/DDBJ databases">
        <title>Comparative genomics of Cryptococcus and Kwoniella reveals pathogenesis evolution and contrasting modes of karyotype evolution via chromosome fusion or intercentromeric recombination.</title>
        <authorList>
            <person name="Coelho M.A."/>
            <person name="David-Palma M."/>
            <person name="Shea T."/>
            <person name="Bowers K."/>
            <person name="McGinley-Smith S."/>
            <person name="Mohammad A.W."/>
            <person name="Gnirke A."/>
            <person name="Yurkov A.M."/>
            <person name="Nowrousian M."/>
            <person name="Sun S."/>
            <person name="Cuomo C.A."/>
            <person name="Heitman J."/>
        </authorList>
    </citation>
    <scope>NUCLEOTIDE SEQUENCE</scope>
    <source>
        <strain evidence="2">CBS 10118</strain>
    </source>
</reference>